<comment type="caution">
    <text evidence="1">The sequence shown here is derived from an EMBL/GenBank/DDBJ whole genome shotgun (WGS) entry which is preliminary data.</text>
</comment>
<organism evidence="1 2">
    <name type="scientific">Rubroshorea leprosula</name>
    <dbReference type="NCBI Taxonomy" id="152421"/>
    <lineage>
        <taxon>Eukaryota</taxon>
        <taxon>Viridiplantae</taxon>
        <taxon>Streptophyta</taxon>
        <taxon>Embryophyta</taxon>
        <taxon>Tracheophyta</taxon>
        <taxon>Spermatophyta</taxon>
        <taxon>Magnoliopsida</taxon>
        <taxon>eudicotyledons</taxon>
        <taxon>Gunneridae</taxon>
        <taxon>Pentapetalae</taxon>
        <taxon>rosids</taxon>
        <taxon>malvids</taxon>
        <taxon>Malvales</taxon>
        <taxon>Dipterocarpaceae</taxon>
        <taxon>Rubroshorea</taxon>
    </lineage>
</organism>
<gene>
    <name evidence="1" type="ORF">SLEP1_g9803</name>
</gene>
<name>A0AAV5IHC7_9ROSI</name>
<evidence type="ECO:0000313" key="2">
    <source>
        <dbReference type="Proteomes" id="UP001054252"/>
    </source>
</evidence>
<sequence>MPFFPNFNIVTPQNPNSRHDRRRALVNGSHECTRFKTYPIHI</sequence>
<dbReference type="EMBL" id="BPVZ01000010">
    <property type="protein sequence ID" value="GKU96579.1"/>
    <property type="molecule type" value="Genomic_DNA"/>
</dbReference>
<dbReference type="Proteomes" id="UP001054252">
    <property type="component" value="Unassembled WGS sequence"/>
</dbReference>
<keyword evidence="2" id="KW-1185">Reference proteome</keyword>
<reference evidence="1 2" key="1">
    <citation type="journal article" date="2021" name="Commun. Biol.">
        <title>The genome of Shorea leprosula (Dipterocarpaceae) highlights the ecological relevance of drought in aseasonal tropical rainforests.</title>
        <authorList>
            <person name="Ng K.K.S."/>
            <person name="Kobayashi M.J."/>
            <person name="Fawcett J.A."/>
            <person name="Hatakeyama M."/>
            <person name="Paape T."/>
            <person name="Ng C.H."/>
            <person name="Ang C.C."/>
            <person name="Tnah L.H."/>
            <person name="Lee C.T."/>
            <person name="Nishiyama T."/>
            <person name="Sese J."/>
            <person name="O'Brien M.J."/>
            <person name="Copetti D."/>
            <person name="Mohd Noor M.I."/>
            <person name="Ong R.C."/>
            <person name="Putra M."/>
            <person name="Sireger I.Z."/>
            <person name="Indrioko S."/>
            <person name="Kosugi Y."/>
            <person name="Izuno A."/>
            <person name="Isagi Y."/>
            <person name="Lee S.L."/>
            <person name="Shimizu K.K."/>
        </authorList>
    </citation>
    <scope>NUCLEOTIDE SEQUENCE [LARGE SCALE GENOMIC DNA]</scope>
    <source>
        <strain evidence="1">214</strain>
    </source>
</reference>
<evidence type="ECO:0000313" key="1">
    <source>
        <dbReference type="EMBL" id="GKU96579.1"/>
    </source>
</evidence>
<proteinExistence type="predicted"/>
<dbReference type="AlphaFoldDB" id="A0AAV5IHC7"/>
<protein>
    <submittedName>
        <fullName evidence="1">Uncharacterized protein</fullName>
    </submittedName>
</protein>
<accession>A0AAV5IHC7</accession>